<dbReference type="Proteomes" id="UP000790377">
    <property type="component" value="Unassembled WGS sequence"/>
</dbReference>
<proteinExistence type="predicted"/>
<name>A0ACB8A0Q4_9AGAM</name>
<gene>
    <name evidence="1" type="ORF">BJ138DRAFT_1104899</name>
</gene>
<reference evidence="1" key="1">
    <citation type="journal article" date="2021" name="New Phytol.">
        <title>Evolutionary innovations through gain and loss of genes in the ectomycorrhizal Boletales.</title>
        <authorList>
            <person name="Wu G."/>
            <person name="Miyauchi S."/>
            <person name="Morin E."/>
            <person name="Kuo A."/>
            <person name="Drula E."/>
            <person name="Varga T."/>
            <person name="Kohler A."/>
            <person name="Feng B."/>
            <person name="Cao Y."/>
            <person name="Lipzen A."/>
            <person name="Daum C."/>
            <person name="Hundley H."/>
            <person name="Pangilinan J."/>
            <person name="Johnson J."/>
            <person name="Barry K."/>
            <person name="LaButti K."/>
            <person name="Ng V."/>
            <person name="Ahrendt S."/>
            <person name="Min B."/>
            <person name="Choi I.G."/>
            <person name="Park H."/>
            <person name="Plett J.M."/>
            <person name="Magnuson J."/>
            <person name="Spatafora J.W."/>
            <person name="Nagy L.G."/>
            <person name="Henrissat B."/>
            <person name="Grigoriev I.V."/>
            <person name="Yang Z.L."/>
            <person name="Xu J."/>
            <person name="Martin F.M."/>
        </authorList>
    </citation>
    <scope>NUCLEOTIDE SEQUENCE</scope>
    <source>
        <strain evidence="1">ATCC 28755</strain>
    </source>
</reference>
<protein>
    <submittedName>
        <fullName evidence="1">Uncharacterized protein</fullName>
    </submittedName>
</protein>
<accession>A0ACB8A0Q4</accession>
<organism evidence="1 2">
    <name type="scientific">Hygrophoropsis aurantiaca</name>
    <dbReference type="NCBI Taxonomy" id="72124"/>
    <lineage>
        <taxon>Eukaryota</taxon>
        <taxon>Fungi</taxon>
        <taxon>Dikarya</taxon>
        <taxon>Basidiomycota</taxon>
        <taxon>Agaricomycotina</taxon>
        <taxon>Agaricomycetes</taxon>
        <taxon>Agaricomycetidae</taxon>
        <taxon>Boletales</taxon>
        <taxon>Coniophorineae</taxon>
        <taxon>Hygrophoropsidaceae</taxon>
        <taxon>Hygrophoropsis</taxon>
    </lineage>
</organism>
<dbReference type="EMBL" id="MU267982">
    <property type="protein sequence ID" value="KAH7906732.1"/>
    <property type="molecule type" value="Genomic_DNA"/>
</dbReference>
<comment type="caution">
    <text evidence="1">The sequence shown here is derived from an EMBL/GenBank/DDBJ whole genome shotgun (WGS) entry which is preliminary data.</text>
</comment>
<evidence type="ECO:0000313" key="1">
    <source>
        <dbReference type="EMBL" id="KAH7906732.1"/>
    </source>
</evidence>
<sequence length="608" mass="67310">MGRRKIVPVATAIALPVDPSQTPGHTNMFASEGSESQSTRRQRRPTLKVQEQVNIAEAKKAKTHQKWKTAAIRSRQELEEINDFASLGPESEQDDDDEEVEPATGTAQAFTFKPIALPQPKKSKENLSVKSTYSYTNKTDVNVHPTLTRRSTHIPSPAIYVPQACKEIPIDPVLLTPGPQNVAIMTPLSVPRQAIVHQSHLVQHARRPTPSPHHMENNGGRDSFSPTEELWFNMYGALKLFSYGNPVSRGPVQSPTPNPTKRPASLFNNGADGLQVTQKVKLNDGGSRGRVRAGDFDKIYQSILLLAISHYRAILVTVNPYPSGMQAQQWAGDAWAKACRSKGVLIDFDEDAVKLIRARESNIRGDIKRAAREFVKHQYAFLEPTTNIARRANRKLVAMLTDGINLTYKDPVNRKGPYQHPIIQHVINKCFYNKSSAEGITLPGYFKDPNTCGFPFAFIVTIVTTIQAAVEEFSTGEQKDAQFTAEKYSGTFAMQYGNLEQFHKGTAHADLMPNISRQMLKAARRFAKVPEESAVPAATKFTAADFASAVQDWIDDDDTMDSGEHVVGEDGDDSEDDSKYDEDLDLDLGGEGAQDEEDDAGLELRYTA</sequence>
<evidence type="ECO:0000313" key="2">
    <source>
        <dbReference type="Proteomes" id="UP000790377"/>
    </source>
</evidence>
<keyword evidence="2" id="KW-1185">Reference proteome</keyword>